<evidence type="ECO:0000256" key="4">
    <source>
        <dbReference type="ARBA" id="ARBA00022556"/>
    </source>
</evidence>
<keyword evidence="5 8" id="KW-0443">Lipid metabolism</keyword>
<evidence type="ECO:0000313" key="10">
    <source>
        <dbReference type="Proteomes" id="UP001060414"/>
    </source>
</evidence>
<dbReference type="EC" id="4.2.1.59" evidence="8"/>
<dbReference type="SUPFAM" id="SSF54637">
    <property type="entry name" value="Thioesterase/thiol ester dehydrase-isomerase"/>
    <property type="match status" value="1"/>
</dbReference>
<dbReference type="Proteomes" id="UP001060414">
    <property type="component" value="Chromosome"/>
</dbReference>
<dbReference type="NCBIfam" id="TIGR01750">
    <property type="entry name" value="fabZ"/>
    <property type="match status" value="1"/>
</dbReference>
<reference evidence="9" key="1">
    <citation type="journal article" date="2022" name="Environ. Microbiol.">
        <title>Geoalkalibacter halelectricus SAP #1 sp. nov. possessing extracellular electron transfer and mineral#reducing capabilities from a haloalkaline environment.</title>
        <authorList>
            <person name="Yadav S."/>
            <person name="Singh R."/>
            <person name="Sundharam S.S."/>
            <person name="Chaudhary S."/>
            <person name="Krishnamurthi S."/>
            <person name="Patil S.A."/>
        </authorList>
    </citation>
    <scope>NUCLEOTIDE SEQUENCE</scope>
    <source>
        <strain evidence="9">SAP-1</strain>
    </source>
</reference>
<name>A0ABY5ZGC5_9BACT</name>
<evidence type="ECO:0000256" key="8">
    <source>
        <dbReference type="HAMAP-Rule" id="MF_00406"/>
    </source>
</evidence>
<comment type="subcellular location">
    <subcellularLocation>
        <location evidence="1 8">Cytoplasm</location>
    </subcellularLocation>
</comment>
<keyword evidence="4 8" id="KW-0441">Lipid A biosynthesis</keyword>
<feature type="active site" evidence="8">
    <location>
        <position position="49"/>
    </location>
</feature>
<dbReference type="InterPro" id="IPR013114">
    <property type="entry name" value="FabA_FabZ"/>
</dbReference>
<dbReference type="RefSeq" id="WP_260746500.1">
    <property type="nucleotide sequence ID" value="NZ_CP092109.1"/>
</dbReference>
<keyword evidence="2 8" id="KW-0963">Cytoplasm</keyword>
<dbReference type="NCBIfam" id="NF000582">
    <property type="entry name" value="PRK00006.1"/>
    <property type="match status" value="1"/>
</dbReference>
<accession>A0ABY5ZGC5</accession>
<protein>
    <recommendedName>
        <fullName evidence="8">3-hydroxyacyl-[acyl-carrier-protein] dehydratase FabZ</fullName>
        <ecNumber evidence="8">4.2.1.59</ecNumber>
    </recommendedName>
    <alternativeName>
        <fullName evidence="8">(3R)-hydroxymyristoyl-[acyl-carrier-protein] dehydratase</fullName>
        <shortName evidence="8">(3R)-hydroxymyristoyl-ACP dehydrase</shortName>
    </alternativeName>
    <alternativeName>
        <fullName evidence="8">Beta-hydroxyacyl-ACP dehydratase</fullName>
    </alternativeName>
</protein>
<sequence length="147" mass="16339">MVLDINEIMKLLPHRYPFLLVDRIDLLEPGVRIVGTKNVTVNEPFFQGHFPGHPIMPGVLIIEAMAQVGGVFAIISDKIGPDKVTYFVGIDNARFRKPVLPGDVLRMELEIINCRRGLYCFKGRSFVGETLVAEADLKATFADRNGG</sequence>
<evidence type="ECO:0000256" key="1">
    <source>
        <dbReference type="ARBA" id="ARBA00004496"/>
    </source>
</evidence>
<dbReference type="InterPro" id="IPR010084">
    <property type="entry name" value="FabZ"/>
</dbReference>
<dbReference type="HAMAP" id="MF_00406">
    <property type="entry name" value="FabZ"/>
    <property type="match status" value="1"/>
</dbReference>
<evidence type="ECO:0000256" key="3">
    <source>
        <dbReference type="ARBA" id="ARBA00022516"/>
    </source>
</evidence>
<gene>
    <name evidence="8 9" type="primary">fabZ</name>
    <name evidence="9" type="ORF">L9S41_10615</name>
</gene>
<keyword evidence="10" id="KW-1185">Reference proteome</keyword>
<comment type="function">
    <text evidence="7 8">Involved in unsaturated fatty acids biosynthesis. Catalyzes the dehydration of short chain beta-hydroxyacyl-ACPs and long chain saturated and unsaturated beta-hydroxyacyl-ACPs.</text>
</comment>
<keyword evidence="3 8" id="KW-0444">Lipid biosynthesis</keyword>
<evidence type="ECO:0000256" key="7">
    <source>
        <dbReference type="ARBA" id="ARBA00025049"/>
    </source>
</evidence>
<evidence type="ECO:0000256" key="2">
    <source>
        <dbReference type="ARBA" id="ARBA00022490"/>
    </source>
</evidence>
<evidence type="ECO:0000256" key="6">
    <source>
        <dbReference type="ARBA" id="ARBA00023239"/>
    </source>
</evidence>
<dbReference type="PANTHER" id="PTHR30272:SF1">
    <property type="entry name" value="3-HYDROXYACYL-[ACYL-CARRIER-PROTEIN] DEHYDRATASE"/>
    <property type="match status" value="1"/>
</dbReference>
<evidence type="ECO:0000256" key="5">
    <source>
        <dbReference type="ARBA" id="ARBA00023098"/>
    </source>
</evidence>
<comment type="catalytic activity">
    <reaction evidence="8">
        <text>a (3R)-hydroxyacyl-[ACP] = a (2E)-enoyl-[ACP] + H2O</text>
        <dbReference type="Rhea" id="RHEA:13097"/>
        <dbReference type="Rhea" id="RHEA-COMP:9925"/>
        <dbReference type="Rhea" id="RHEA-COMP:9945"/>
        <dbReference type="ChEBI" id="CHEBI:15377"/>
        <dbReference type="ChEBI" id="CHEBI:78784"/>
        <dbReference type="ChEBI" id="CHEBI:78827"/>
        <dbReference type="EC" id="4.2.1.59"/>
    </reaction>
</comment>
<dbReference type="EMBL" id="CP092109">
    <property type="protein sequence ID" value="UWZ78151.1"/>
    <property type="molecule type" value="Genomic_DNA"/>
</dbReference>
<dbReference type="InterPro" id="IPR029069">
    <property type="entry name" value="HotDog_dom_sf"/>
</dbReference>
<evidence type="ECO:0000313" key="9">
    <source>
        <dbReference type="EMBL" id="UWZ78151.1"/>
    </source>
</evidence>
<comment type="similarity">
    <text evidence="8">Belongs to the thioester dehydratase family. FabZ subfamily.</text>
</comment>
<proteinExistence type="inferred from homology"/>
<keyword evidence="6 8" id="KW-0456">Lyase</keyword>
<dbReference type="Gene3D" id="3.10.129.10">
    <property type="entry name" value="Hotdog Thioesterase"/>
    <property type="match status" value="1"/>
</dbReference>
<dbReference type="GO" id="GO:0019171">
    <property type="term" value="F:(3R)-hydroxyacyl-[acyl-carrier-protein] dehydratase activity"/>
    <property type="evidence" value="ECO:0007669"/>
    <property type="project" value="UniProtKB-EC"/>
</dbReference>
<dbReference type="CDD" id="cd01288">
    <property type="entry name" value="FabZ"/>
    <property type="match status" value="1"/>
</dbReference>
<organism evidence="9 10">
    <name type="scientific">Geoalkalibacter halelectricus</name>
    <dbReference type="NCBI Taxonomy" id="2847045"/>
    <lineage>
        <taxon>Bacteria</taxon>
        <taxon>Pseudomonadati</taxon>
        <taxon>Thermodesulfobacteriota</taxon>
        <taxon>Desulfuromonadia</taxon>
        <taxon>Desulfuromonadales</taxon>
        <taxon>Geoalkalibacteraceae</taxon>
        <taxon>Geoalkalibacter</taxon>
    </lineage>
</organism>
<dbReference type="PANTHER" id="PTHR30272">
    <property type="entry name" value="3-HYDROXYACYL-[ACYL-CARRIER-PROTEIN] DEHYDRATASE"/>
    <property type="match status" value="1"/>
</dbReference>
<dbReference type="Pfam" id="PF07977">
    <property type="entry name" value="FabA"/>
    <property type="match status" value="1"/>
</dbReference>